<organism evidence="4 5">
    <name type="scientific">Isoptericola halotolerans</name>
    <dbReference type="NCBI Taxonomy" id="300560"/>
    <lineage>
        <taxon>Bacteria</taxon>
        <taxon>Bacillati</taxon>
        <taxon>Actinomycetota</taxon>
        <taxon>Actinomycetes</taxon>
        <taxon>Micrococcales</taxon>
        <taxon>Promicromonosporaceae</taxon>
        <taxon>Isoptericola</taxon>
    </lineage>
</organism>
<dbReference type="Gene3D" id="1.10.1660.10">
    <property type="match status" value="1"/>
</dbReference>
<proteinExistence type="predicted"/>
<evidence type="ECO:0000259" key="3">
    <source>
        <dbReference type="PROSITE" id="PS50937"/>
    </source>
</evidence>
<reference evidence="4 5" key="1">
    <citation type="submission" date="2018-03" db="EMBL/GenBank/DDBJ databases">
        <title>Comparative analysis of microorganisms from saline springs in Andes Mountain Range, Colombia.</title>
        <authorList>
            <person name="Rubin E."/>
        </authorList>
    </citation>
    <scope>NUCLEOTIDE SEQUENCE [LARGE SCALE GENOMIC DNA]</scope>
    <source>
        <strain evidence="4 5">CG 23</strain>
    </source>
</reference>
<dbReference type="InterPro" id="IPR009061">
    <property type="entry name" value="DNA-bd_dom_put_sf"/>
</dbReference>
<dbReference type="EMBL" id="PVTX01000001">
    <property type="protein sequence ID" value="PRZ10091.1"/>
    <property type="molecule type" value="Genomic_DNA"/>
</dbReference>
<evidence type="ECO:0000256" key="1">
    <source>
        <dbReference type="ARBA" id="ARBA00023125"/>
    </source>
</evidence>
<sequence length="277" mass="30957">MRSSELARLAGVSVRTLRHYHRVGVLDEPARGGNGYRRYDVHDLVRVLRIRRLAALGIPLAQVPALLERTETDGPAADSDQLLDELDRELAGQMARLARQREVIAQLRDHHAAPDLPPELAPFFRASPSVGVLARIDRDQTVLLAHLAGEEGMPHLARLYERLSDALLAARGSDLSERFDRLGPDSSDAEVTALVDAFLEVYGPVVDELASARVPLDLGGTEDYFTEFTDTLLNEQQLRAFKLLEARLVERSTRDEVAVEPPPQTRSRGMRRSQFWE</sequence>
<dbReference type="InterPro" id="IPR000551">
    <property type="entry name" value="MerR-type_HTH_dom"/>
</dbReference>
<name>A0ABX5EHY6_9MICO</name>
<evidence type="ECO:0000313" key="4">
    <source>
        <dbReference type="EMBL" id="PRZ10091.1"/>
    </source>
</evidence>
<feature type="domain" description="HTH merR-type" evidence="3">
    <location>
        <begin position="1"/>
        <end position="69"/>
    </location>
</feature>
<dbReference type="GO" id="GO:0003677">
    <property type="term" value="F:DNA binding"/>
    <property type="evidence" value="ECO:0007669"/>
    <property type="project" value="UniProtKB-KW"/>
</dbReference>
<dbReference type="SUPFAM" id="SSF46955">
    <property type="entry name" value="Putative DNA-binding domain"/>
    <property type="match status" value="1"/>
</dbReference>
<dbReference type="PRINTS" id="PR00040">
    <property type="entry name" value="HTHMERR"/>
</dbReference>
<feature type="region of interest" description="Disordered" evidence="2">
    <location>
        <begin position="252"/>
        <end position="277"/>
    </location>
</feature>
<dbReference type="Pfam" id="PF13411">
    <property type="entry name" value="MerR_1"/>
    <property type="match status" value="1"/>
</dbReference>
<gene>
    <name evidence="4" type="ORF">BCL65_101229</name>
</gene>
<evidence type="ECO:0000313" key="5">
    <source>
        <dbReference type="Proteomes" id="UP000239895"/>
    </source>
</evidence>
<dbReference type="RefSeq" id="WP_106264404.1">
    <property type="nucleotide sequence ID" value="NZ_PVTX01000001.1"/>
</dbReference>
<comment type="caution">
    <text evidence="4">The sequence shown here is derived from an EMBL/GenBank/DDBJ whole genome shotgun (WGS) entry which is preliminary data.</text>
</comment>
<keyword evidence="1 4" id="KW-0238">DNA-binding</keyword>
<dbReference type="PANTHER" id="PTHR30204:SF93">
    <property type="entry name" value="HTH MERR-TYPE DOMAIN-CONTAINING PROTEIN"/>
    <property type="match status" value="1"/>
</dbReference>
<dbReference type="Proteomes" id="UP000239895">
    <property type="component" value="Unassembled WGS sequence"/>
</dbReference>
<evidence type="ECO:0000256" key="2">
    <source>
        <dbReference type="SAM" id="MobiDB-lite"/>
    </source>
</evidence>
<protein>
    <submittedName>
        <fullName evidence="4">DNA-binding transcriptional MerR regulator</fullName>
    </submittedName>
</protein>
<dbReference type="SMART" id="SM00422">
    <property type="entry name" value="HTH_MERR"/>
    <property type="match status" value="1"/>
</dbReference>
<accession>A0ABX5EHY6</accession>
<keyword evidence="5" id="KW-1185">Reference proteome</keyword>
<dbReference type="PROSITE" id="PS50937">
    <property type="entry name" value="HTH_MERR_2"/>
    <property type="match status" value="1"/>
</dbReference>
<dbReference type="PANTHER" id="PTHR30204">
    <property type="entry name" value="REDOX-CYCLING DRUG-SENSING TRANSCRIPTIONAL ACTIVATOR SOXR"/>
    <property type="match status" value="1"/>
</dbReference>
<dbReference type="CDD" id="cd00592">
    <property type="entry name" value="HTH_MerR-like"/>
    <property type="match status" value="1"/>
</dbReference>
<dbReference type="InterPro" id="IPR047057">
    <property type="entry name" value="MerR_fam"/>
</dbReference>